<dbReference type="EMBL" id="FNOK01000031">
    <property type="protein sequence ID" value="SDY63348.1"/>
    <property type="molecule type" value="Genomic_DNA"/>
</dbReference>
<dbReference type="RefSeq" id="WP_093271013.1">
    <property type="nucleotide sequence ID" value="NZ_FNOK01000031.1"/>
</dbReference>
<keyword evidence="2" id="KW-1185">Reference proteome</keyword>
<gene>
    <name evidence="1" type="ORF">SAMN05216215_103155</name>
</gene>
<evidence type="ECO:0000313" key="1">
    <source>
        <dbReference type="EMBL" id="SDY63348.1"/>
    </source>
</evidence>
<organism evidence="1 2">
    <name type="scientific">Saccharopolyspora shandongensis</name>
    <dbReference type="NCBI Taxonomy" id="418495"/>
    <lineage>
        <taxon>Bacteria</taxon>
        <taxon>Bacillati</taxon>
        <taxon>Actinomycetota</taxon>
        <taxon>Actinomycetes</taxon>
        <taxon>Pseudonocardiales</taxon>
        <taxon>Pseudonocardiaceae</taxon>
        <taxon>Saccharopolyspora</taxon>
    </lineage>
</organism>
<evidence type="ECO:0000313" key="2">
    <source>
        <dbReference type="Proteomes" id="UP000199529"/>
    </source>
</evidence>
<reference evidence="2" key="1">
    <citation type="submission" date="2016-10" db="EMBL/GenBank/DDBJ databases">
        <authorList>
            <person name="Varghese N."/>
            <person name="Submissions S."/>
        </authorList>
    </citation>
    <scope>NUCLEOTIDE SEQUENCE [LARGE SCALE GENOMIC DNA]</scope>
    <source>
        <strain evidence="2">CGMCC 4.3530</strain>
    </source>
</reference>
<protein>
    <submittedName>
        <fullName evidence="1">Uncharacterized protein</fullName>
    </submittedName>
</protein>
<dbReference type="STRING" id="418495.SAMN05216215_103155"/>
<proteinExistence type="predicted"/>
<sequence length="130" mass="14373">MSERTTVAVNEPTLATFEEKTEHLRVVAERGADARKRLGAISGWPQRRAVRVRAVQVWNALSVLKTGPLGYRSVWVMHDTPSDGVTSSNIGRPTPTISRSWAEEVRRTFITAFCTATPDTPAPRINGDTK</sequence>
<dbReference type="AlphaFoldDB" id="A0A1H3LHA6"/>
<name>A0A1H3LHA6_9PSEU</name>
<dbReference type="Proteomes" id="UP000199529">
    <property type="component" value="Unassembled WGS sequence"/>
</dbReference>
<accession>A0A1H3LHA6</accession>